<evidence type="ECO:0000313" key="4">
    <source>
        <dbReference type="EMBL" id="UQX89772.1"/>
    </source>
</evidence>
<dbReference type="SMART" id="SM00267">
    <property type="entry name" value="GGDEF"/>
    <property type="match status" value="1"/>
</dbReference>
<dbReference type="GO" id="GO:0052621">
    <property type="term" value="F:diguanylate cyclase activity"/>
    <property type="evidence" value="ECO:0007669"/>
    <property type="project" value="UniProtKB-EC"/>
</dbReference>
<dbReference type="SUPFAM" id="SSF55785">
    <property type="entry name" value="PYP-like sensor domain (PAS domain)"/>
    <property type="match status" value="1"/>
</dbReference>
<dbReference type="InterPro" id="IPR013656">
    <property type="entry name" value="PAS_4"/>
</dbReference>
<dbReference type="CDD" id="cd01949">
    <property type="entry name" value="GGDEF"/>
    <property type="match status" value="1"/>
</dbReference>
<organism evidence="4 5">
    <name type="scientific">Jatrophihabitans telluris</name>
    <dbReference type="NCBI Taxonomy" id="2038343"/>
    <lineage>
        <taxon>Bacteria</taxon>
        <taxon>Bacillati</taxon>
        <taxon>Actinomycetota</taxon>
        <taxon>Actinomycetes</taxon>
        <taxon>Jatrophihabitantales</taxon>
        <taxon>Jatrophihabitantaceae</taxon>
        <taxon>Jatrophihabitans</taxon>
    </lineage>
</organism>
<dbReference type="NCBIfam" id="TIGR00229">
    <property type="entry name" value="sensory_box"/>
    <property type="match status" value="1"/>
</dbReference>
<dbReference type="NCBIfam" id="TIGR00254">
    <property type="entry name" value="GGDEF"/>
    <property type="match status" value="1"/>
</dbReference>
<dbReference type="Proteomes" id="UP001056336">
    <property type="component" value="Chromosome"/>
</dbReference>
<sequence length="471" mass="50098">MTGVLRALTPDAVTAAAAEGGAPALAVGLPTAITAAAAPRAFATTSTGATLDAARIWTVRWANPAAAALLGSGPHDLLGNRLPAAYAAAAADGLPGPWMQVVSDVIAELIDPDGEEFAWDWHSASVDTPDRGLVAVQLRVRPVAESSADDPIFVVWLRAVTDGERRAEEAQRESEHRFRALADHAPVGIVVSEAGLRLSFVNNRFAEIAGGHSESLLGTDWLKTIHPEDLPGLLEGLDEVLSGASLETTVRMISISDSQRWVQFRLSPVTTPRRSAGFIGTVEDITARRAWENQLTYQASHDALTGLANRRSMVEALTQLLSSRRSRDRDAAVLFCDLDGFKQINDTLGHDAGDRVLIEVAQRLSTTARDHDLVARIAGDEFVVMIREVGSYADAEAAAGRQLKAMLPAIRVAGRAVHVTASIGIAMARDYDTATALLQAADRGMYEAKRSGTGLYRGAQGVVAARPDPEA</sequence>
<dbReference type="PROSITE" id="PS50112">
    <property type="entry name" value="PAS"/>
    <property type="match status" value="1"/>
</dbReference>
<evidence type="ECO:0000259" key="3">
    <source>
        <dbReference type="PROSITE" id="PS50887"/>
    </source>
</evidence>
<dbReference type="InterPro" id="IPR043128">
    <property type="entry name" value="Rev_trsase/Diguanyl_cyclase"/>
</dbReference>
<evidence type="ECO:0000259" key="1">
    <source>
        <dbReference type="PROSITE" id="PS50112"/>
    </source>
</evidence>
<protein>
    <submittedName>
        <fullName evidence="4">Diguanylate cyclase</fullName>
        <ecNumber evidence="4">2.7.7.65</ecNumber>
    </submittedName>
</protein>
<dbReference type="Pfam" id="PF08448">
    <property type="entry name" value="PAS_4"/>
    <property type="match status" value="1"/>
</dbReference>
<evidence type="ECO:0000313" key="5">
    <source>
        <dbReference type="Proteomes" id="UP001056336"/>
    </source>
</evidence>
<keyword evidence="4" id="KW-0548">Nucleotidyltransferase</keyword>
<dbReference type="PANTHER" id="PTHR44757:SF2">
    <property type="entry name" value="BIOFILM ARCHITECTURE MAINTENANCE PROTEIN MBAA"/>
    <property type="match status" value="1"/>
</dbReference>
<proteinExistence type="predicted"/>
<dbReference type="EC" id="2.7.7.65" evidence="4"/>
<gene>
    <name evidence="4" type="ORF">M6D93_07160</name>
</gene>
<dbReference type="Pfam" id="PF00990">
    <property type="entry name" value="GGDEF"/>
    <property type="match status" value="1"/>
</dbReference>
<dbReference type="Gene3D" id="3.30.450.20">
    <property type="entry name" value="PAS domain"/>
    <property type="match status" value="1"/>
</dbReference>
<evidence type="ECO:0000259" key="2">
    <source>
        <dbReference type="PROSITE" id="PS50113"/>
    </source>
</evidence>
<reference evidence="4" key="2">
    <citation type="submission" date="2022-05" db="EMBL/GenBank/DDBJ databases">
        <authorList>
            <person name="Kim J.-S."/>
            <person name="Lee K."/>
            <person name="Suh M."/>
            <person name="Eom M."/>
            <person name="Kim J.-S."/>
            <person name="Kim D.-S."/>
            <person name="Ko S.-H."/>
            <person name="Shin Y."/>
            <person name="Lee J.-S."/>
        </authorList>
    </citation>
    <scope>NUCLEOTIDE SEQUENCE</scope>
    <source>
        <strain evidence="4">N237</strain>
    </source>
</reference>
<dbReference type="InterPro" id="IPR052155">
    <property type="entry name" value="Biofilm_reg_signaling"/>
</dbReference>
<dbReference type="InterPro" id="IPR000160">
    <property type="entry name" value="GGDEF_dom"/>
</dbReference>
<dbReference type="EMBL" id="CP097332">
    <property type="protein sequence ID" value="UQX89772.1"/>
    <property type="molecule type" value="Genomic_DNA"/>
</dbReference>
<name>A0ABY4R359_9ACTN</name>
<dbReference type="PROSITE" id="PS50113">
    <property type="entry name" value="PAC"/>
    <property type="match status" value="1"/>
</dbReference>
<dbReference type="Gene3D" id="3.30.70.270">
    <property type="match status" value="1"/>
</dbReference>
<feature type="domain" description="GGDEF" evidence="3">
    <location>
        <begin position="329"/>
        <end position="461"/>
    </location>
</feature>
<dbReference type="InterPro" id="IPR000700">
    <property type="entry name" value="PAS-assoc_C"/>
</dbReference>
<dbReference type="CDD" id="cd00130">
    <property type="entry name" value="PAS"/>
    <property type="match status" value="1"/>
</dbReference>
<dbReference type="PROSITE" id="PS50887">
    <property type="entry name" value="GGDEF"/>
    <property type="match status" value="1"/>
</dbReference>
<accession>A0ABY4R359</accession>
<keyword evidence="4" id="KW-0808">Transferase</keyword>
<dbReference type="RefSeq" id="WP_249773668.1">
    <property type="nucleotide sequence ID" value="NZ_CP097332.1"/>
</dbReference>
<dbReference type="InterPro" id="IPR035965">
    <property type="entry name" value="PAS-like_dom_sf"/>
</dbReference>
<reference evidence="4" key="1">
    <citation type="journal article" date="2018" name="Int. J. Syst. Evol. Microbiol.">
        <title>Jatrophihabitans telluris sp. nov., isolated from sediment soil of lava forest wetlands and the emended description of the genus Jatrophihabitans.</title>
        <authorList>
            <person name="Lee K.C."/>
            <person name="Suh M.K."/>
            <person name="Eom M.K."/>
            <person name="Kim K.K."/>
            <person name="Kim J.S."/>
            <person name="Kim D.S."/>
            <person name="Ko S.H."/>
            <person name="Shin Y.K."/>
            <person name="Lee J.S."/>
        </authorList>
    </citation>
    <scope>NUCLEOTIDE SEQUENCE</scope>
    <source>
        <strain evidence="4">N237</strain>
    </source>
</reference>
<dbReference type="InterPro" id="IPR029787">
    <property type="entry name" value="Nucleotide_cyclase"/>
</dbReference>
<feature type="domain" description="PAS" evidence="1">
    <location>
        <begin position="174"/>
        <end position="244"/>
    </location>
</feature>
<dbReference type="PANTHER" id="PTHR44757">
    <property type="entry name" value="DIGUANYLATE CYCLASE DGCP"/>
    <property type="match status" value="1"/>
</dbReference>
<dbReference type="SMART" id="SM00091">
    <property type="entry name" value="PAS"/>
    <property type="match status" value="2"/>
</dbReference>
<keyword evidence="5" id="KW-1185">Reference proteome</keyword>
<dbReference type="SUPFAM" id="SSF55073">
    <property type="entry name" value="Nucleotide cyclase"/>
    <property type="match status" value="1"/>
</dbReference>
<feature type="domain" description="PAC" evidence="2">
    <location>
        <begin position="246"/>
        <end position="297"/>
    </location>
</feature>
<dbReference type="InterPro" id="IPR000014">
    <property type="entry name" value="PAS"/>
</dbReference>